<evidence type="ECO:0000256" key="3">
    <source>
        <dbReference type="ARBA" id="ARBA00023125"/>
    </source>
</evidence>
<dbReference type="Proteomes" id="UP000289821">
    <property type="component" value="Unassembled WGS sequence"/>
</dbReference>
<dbReference type="InterPro" id="IPR000055">
    <property type="entry name" value="Restrct_endonuc_typeI_TRD"/>
</dbReference>
<sequence>MMENYNLFDISTPKQWKTISSKNLKEDGEYPVYGANGIIGYYDKYNHEEETVLITCRGATCGSVNLSKPFSYINGNAMAIDNVDNSKINTKYLFYFFKQYNFNNVITGTAQPQITRTSLKNVTVIIPDLQTQNKIVALLDRANALVKQRLESIDLLNELLRARFLEMFGDLVIENYEKFKQLSEIASITSGITKGRKTKQEIIANIPYLRVANAQDGYFNLEEIKTINVTKNEIERYSLHKLDILITEGGDPDKLGRGAVWEEANSNFIFQNHLYRIRINDLEEYSAFWLSYLISSYYGKYYFLKEAKQTSGIATVNKTQVSKFPVPNIPTTKQFEFESFYHKIQTQKESLNQSKTELEQLYNSLLQRAFSGQLNFNVDIELDALLAAIDIEQDTDKEKHDIKEIATVYAGRLLERIEEQEFENQIQYQQAKQVLFQMLGEGIVEQAYDEEAEAVKLKLV</sequence>
<dbReference type="CDD" id="cd17266">
    <property type="entry name" value="RMtype1_S_Sau1132ORF3780P-TRD2-CR2_like"/>
    <property type="match status" value="1"/>
</dbReference>
<dbReference type="GO" id="GO:0003677">
    <property type="term" value="F:DNA binding"/>
    <property type="evidence" value="ECO:0007669"/>
    <property type="project" value="UniProtKB-KW"/>
</dbReference>
<keyword evidence="3" id="KW-0238">DNA-binding</keyword>
<evidence type="ECO:0000259" key="5">
    <source>
        <dbReference type="Pfam" id="PF01420"/>
    </source>
</evidence>
<evidence type="ECO:0000256" key="4">
    <source>
        <dbReference type="SAM" id="Coils"/>
    </source>
</evidence>
<dbReference type="Gene3D" id="3.90.220.20">
    <property type="entry name" value="DNA methylase specificity domains"/>
    <property type="match status" value="2"/>
</dbReference>
<protein>
    <submittedName>
        <fullName evidence="6">Type I restriction enzyme S subunit</fullName>
    </submittedName>
</protein>
<dbReference type="Pfam" id="PF01420">
    <property type="entry name" value="Methylase_S"/>
    <property type="match status" value="2"/>
</dbReference>
<organism evidence="6 7">
    <name type="scientific">Leeuwenhoekiella aestuarii</name>
    <dbReference type="NCBI Taxonomy" id="2249426"/>
    <lineage>
        <taxon>Bacteria</taxon>
        <taxon>Pseudomonadati</taxon>
        <taxon>Bacteroidota</taxon>
        <taxon>Flavobacteriia</taxon>
        <taxon>Flavobacteriales</taxon>
        <taxon>Flavobacteriaceae</taxon>
        <taxon>Leeuwenhoekiella</taxon>
    </lineage>
</organism>
<keyword evidence="7" id="KW-1185">Reference proteome</keyword>
<feature type="coiled-coil region" evidence="4">
    <location>
        <begin position="341"/>
        <end position="368"/>
    </location>
</feature>
<name>A0A4Q0NWY6_9FLAO</name>
<feature type="domain" description="Type I restriction modification DNA specificity" evidence="5">
    <location>
        <begin position="3"/>
        <end position="153"/>
    </location>
</feature>
<comment type="similarity">
    <text evidence="1">Belongs to the type-I restriction system S methylase family.</text>
</comment>
<evidence type="ECO:0000313" key="6">
    <source>
        <dbReference type="EMBL" id="RXG16660.1"/>
    </source>
</evidence>
<evidence type="ECO:0000256" key="2">
    <source>
        <dbReference type="ARBA" id="ARBA00022747"/>
    </source>
</evidence>
<evidence type="ECO:0000256" key="1">
    <source>
        <dbReference type="ARBA" id="ARBA00010923"/>
    </source>
</evidence>
<accession>A0A4Q0NWY6</accession>
<reference evidence="6 7" key="1">
    <citation type="submission" date="2018-07" db="EMBL/GenBank/DDBJ databases">
        <title>Leeuwenhoekiella genomics.</title>
        <authorList>
            <person name="Tahon G."/>
            <person name="Willems A."/>
        </authorList>
    </citation>
    <scope>NUCLEOTIDE SEQUENCE [LARGE SCALE GENOMIC DNA]</scope>
    <source>
        <strain evidence="6 7">R-50232</strain>
    </source>
</reference>
<evidence type="ECO:0000313" key="7">
    <source>
        <dbReference type="Proteomes" id="UP000289821"/>
    </source>
</evidence>
<dbReference type="PANTHER" id="PTHR30408:SF12">
    <property type="entry name" value="TYPE I RESTRICTION ENZYME MJAVIII SPECIFICITY SUBUNIT"/>
    <property type="match status" value="1"/>
</dbReference>
<dbReference type="AlphaFoldDB" id="A0A4Q0NWY6"/>
<dbReference type="EMBL" id="QOVI01000002">
    <property type="protein sequence ID" value="RXG16660.1"/>
    <property type="molecule type" value="Genomic_DNA"/>
</dbReference>
<dbReference type="SUPFAM" id="SSF116734">
    <property type="entry name" value="DNA methylase specificity domain"/>
    <property type="match status" value="2"/>
</dbReference>
<dbReference type="InterPro" id="IPR044946">
    <property type="entry name" value="Restrct_endonuc_typeI_TRD_sf"/>
</dbReference>
<keyword evidence="4" id="KW-0175">Coiled coil</keyword>
<dbReference type="GO" id="GO:0009307">
    <property type="term" value="P:DNA restriction-modification system"/>
    <property type="evidence" value="ECO:0007669"/>
    <property type="project" value="UniProtKB-KW"/>
</dbReference>
<comment type="caution">
    <text evidence="6">The sequence shown here is derived from an EMBL/GenBank/DDBJ whole genome shotgun (WGS) entry which is preliminary data.</text>
</comment>
<feature type="domain" description="Type I restriction modification DNA specificity" evidence="5">
    <location>
        <begin position="179"/>
        <end position="360"/>
    </location>
</feature>
<proteinExistence type="inferred from homology"/>
<keyword evidence="2" id="KW-0680">Restriction system</keyword>
<dbReference type="OrthoDB" id="9816225at2"/>
<dbReference type="PANTHER" id="PTHR30408">
    <property type="entry name" value="TYPE-1 RESTRICTION ENZYME ECOKI SPECIFICITY PROTEIN"/>
    <property type="match status" value="1"/>
</dbReference>
<dbReference type="InterPro" id="IPR052021">
    <property type="entry name" value="Type-I_RS_S_subunit"/>
</dbReference>
<dbReference type="CDD" id="cd17253">
    <property type="entry name" value="RMtype1_S_Eco933I-TRD2-CR2_like"/>
    <property type="match status" value="1"/>
</dbReference>
<gene>
    <name evidence="6" type="ORF">DSM04_102241</name>
</gene>